<feature type="domain" description="Helix-hairpin-helix DNA-binding motif class 1" evidence="1">
    <location>
        <begin position="192"/>
        <end position="211"/>
    </location>
</feature>
<proteinExistence type="predicted"/>
<protein>
    <submittedName>
        <fullName evidence="2">ComEA family DNA-binding protein</fullName>
    </submittedName>
</protein>
<dbReference type="InterPro" id="IPR019554">
    <property type="entry name" value="Soluble_ligand-bd"/>
</dbReference>
<dbReference type="PANTHER" id="PTHR21180">
    <property type="entry name" value="ENDONUCLEASE/EXONUCLEASE/PHOSPHATASE FAMILY DOMAIN-CONTAINING PROTEIN 1"/>
    <property type="match status" value="1"/>
</dbReference>
<dbReference type="RefSeq" id="WP_198306595.1">
    <property type="nucleotide sequence ID" value="NZ_CP022121.1"/>
</dbReference>
<dbReference type="EMBL" id="JANPWE010000002">
    <property type="protein sequence ID" value="MCR6544956.1"/>
    <property type="molecule type" value="Genomic_DNA"/>
</dbReference>
<dbReference type="Pfam" id="PF10531">
    <property type="entry name" value="SLBB"/>
    <property type="match status" value="1"/>
</dbReference>
<dbReference type="SMART" id="SM00278">
    <property type="entry name" value="HhH1"/>
    <property type="match status" value="2"/>
</dbReference>
<dbReference type="InterPro" id="IPR010994">
    <property type="entry name" value="RuvA_2-like"/>
</dbReference>
<keyword evidence="3" id="KW-1185">Reference proteome</keyword>
<dbReference type="NCBIfam" id="TIGR00426">
    <property type="entry name" value="competence protein ComEA helix-hairpin-helix repeat region"/>
    <property type="match status" value="1"/>
</dbReference>
<dbReference type="InterPro" id="IPR003583">
    <property type="entry name" value="Hlx-hairpin-Hlx_DNA-bd_motif"/>
</dbReference>
<keyword evidence="2" id="KW-0238">DNA-binding</keyword>
<dbReference type="SUPFAM" id="SSF47781">
    <property type="entry name" value="RuvA domain 2-like"/>
    <property type="match status" value="1"/>
</dbReference>
<dbReference type="PANTHER" id="PTHR21180:SF32">
    <property type="entry name" value="ENDONUCLEASE_EXONUCLEASE_PHOSPHATASE FAMILY DOMAIN-CONTAINING PROTEIN 1"/>
    <property type="match status" value="1"/>
</dbReference>
<reference evidence="2 3" key="1">
    <citation type="submission" date="2022-08" db="EMBL/GenBank/DDBJ databases">
        <title>Proteogenomics of the novel Dehalobacterium formicoaceticum strain EZ94 highlights a key role of methyltransferases during anaerobic dichloromethane degradation.</title>
        <authorList>
            <person name="Wasmund K."/>
        </authorList>
    </citation>
    <scope>NUCLEOTIDE SEQUENCE [LARGE SCALE GENOMIC DNA]</scope>
    <source>
        <strain evidence="2 3">EZ94</strain>
    </source>
</reference>
<gene>
    <name evidence="2" type="ORF">NVS47_05385</name>
</gene>
<dbReference type="Gene3D" id="3.10.560.10">
    <property type="entry name" value="Outer membrane lipoprotein wza domain like"/>
    <property type="match status" value="1"/>
</dbReference>
<comment type="caution">
    <text evidence="2">The sequence shown here is derived from an EMBL/GenBank/DDBJ whole genome shotgun (WGS) entry which is preliminary data.</text>
</comment>
<accession>A0ABT1Y266</accession>
<dbReference type="InterPro" id="IPR051675">
    <property type="entry name" value="Endo/Exo/Phosphatase_dom_1"/>
</dbReference>
<dbReference type="Proteomes" id="UP001524944">
    <property type="component" value="Unassembled WGS sequence"/>
</dbReference>
<evidence type="ECO:0000313" key="2">
    <source>
        <dbReference type="EMBL" id="MCR6544956.1"/>
    </source>
</evidence>
<sequence length="214" mass="22716">MFSQVNKQYLIIFALMLSLIFGGGVKYGQYLEQKTPPPVAISVASKIDSEDAEQEMPDAKEKPSQDLMIHVTGAVLKPGVYTLPEGSRVIDAVQLAGLDQDANLDQINLAKKITDQEMIQVPGEDSSSEIIGGAQGSVGNSNIPAANSQMGGLININTADQGQLETLPGIGPAKAAAIIQYREEAGSFKSQEDIQNVSGIGPATYNKLKDQITI</sequence>
<name>A0ABT1Y266_9FIRM</name>
<dbReference type="Pfam" id="PF12836">
    <property type="entry name" value="HHH_3"/>
    <property type="match status" value="1"/>
</dbReference>
<feature type="domain" description="Helix-hairpin-helix DNA-binding motif class 1" evidence="1">
    <location>
        <begin position="162"/>
        <end position="181"/>
    </location>
</feature>
<organism evidence="2 3">
    <name type="scientific">Dehalobacterium formicoaceticum</name>
    <dbReference type="NCBI Taxonomy" id="51515"/>
    <lineage>
        <taxon>Bacteria</taxon>
        <taxon>Bacillati</taxon>
        <taxon>Bacillota</taxon>
        <taxon>Clostridia</taxon>
        <taxon>Eubacteriales</taxon>
        <taxon>Peptococcaceae</taxon>
        <taxon>Dehalobacterium</taxon>
    </lineage>
</organism>
<dbReference type="InterPro" id="IPR004509">
    <property type="entry name" value="Competence_ComEA_HhH"/>
</dbReference>
<evidence type="ECO:0000313" key="3">
    <source>
        <dbReference type="Proteomes" id="UP001524944"/>
    </source>
</evidence>
<evidence type="ECO:0000259" key="1">
    <source>
        <dbReference type="SMART" id="SM00278"/>
    </source>
</evidence>
<dbReference type="GO" id="GO:0003677">
    <property type="term" value="F:DNA binding"/>
    <property type="evidence" value="ECO:0007669"/>
    <property type="project" value="UniProtKB-KW"/>
</dbReference>
<dbReference type="Gene3D" id="1.10.150.280">
    <property type="entry name" value="AF1531-like domain"/>
    <property type="match status" value="1"/>
</dbReference>